<organism evidence="2 3">
    <name type="scientific">Enterococcus pallens ATCC BAA-351</name>
    <dbReference type="NCBI Taxonomy" id="1158607"/>
    <lineage>
        <taxon>Bacteria</taxon>
        <taxon>Bacillati</taxon>
        <taxon>Bacillota</taxon>
        <taxon>Bacilli</taxon>
        <taxon>Lactobacillales</taxon>
        <taxon>Enterococcaceae</taxon>
        <taxon>Enterococcus</taxon>
    </lineage>
</organism>
<reference evidence="2 3" key="1">
    <citation type="submission" date="2013-02" db="EMBL/GenBank/DDBJ databases">
        <title>The Genome Sequence of Enterococcus pallens BAA-351.</title>
        <authorList>
            <consortium name="The Broad Institute Genome Sequencing Platform"/>
            <consortium name="The Broad Institute Genome Sequencing Center for Infectious Disease"/>
            <person name="Earl A.M."/>
            <person name="Gilmore M.S."/>
            <person name="Lebreton F."/>
            <person name="Walker B."/>
            <person name="Young S.K."/>
            <person name="Zeng Q."/>
            <person name="Gargeya S."/>
            <person name="Fitzgerald M."/>
            <person name="Haas B."/>
            <person name="Abouelleil A."/>
            <person name="Alvarado L."/>
            <person name="Arachchi H.M."/>
            <person name="Berlin A.M."/>
            <person name="Chapman S.B."/>
            <person name="Dewar J."/>
            <person name="Goldberg J."/>
            <person name="Griggs A."/>
            <person name="Gujja S."/>
            <person name="Hansen M."/>
            <person name="Howarth C."/>
            <person name="Imamovic A."/>
            <person name="Larimer J."/>
            <person name="McCowan C."/>
            <person name="Murphy C."/>
            <person name="Neiman D."/>
            <person name="Pearson M."/>
            <person name="Priest M."/>
            <person name="Roberts A."/>
            <person name="Saif S."/>
            <person name="Shea T."/>
            <person name="Sisk P."/>
            <person name="Sykes S."/>
            <person name="Wortman J."/>
            <person name="Nusbaum C."/>
            <person name="Birren B."/>
        </authorList>
    </citation>
    <scope>NUCLEOTIDE SEQUENCE [LARGE SCALE GENOMIC DNA]</scope>
    <source>
        <strain evidence="2 3">ATCC BAA-351</strain>
    </source>
</reference>
<feature type="transmembrane region" description="Helical" evidence="1">
    <location>
        <begin position="82"/>
        <end position="105"/>
    </location>
</feature>
<name>R2SNU2_9ENTE</name>
<evidence type="ECO:0000256" key="1">
    <source>
        <dbReference type="SAM" id="Phobius"/>
    </source>
</evidence>
<comment type="caution">
    <text evidence="2">The sequence shown here is derived from an EMBL/GenBank/DDBJ whole genome shotgun (WGS) entry which is preliminary data.</text>
</comment>
<evidence type="ECO:0000313" key="2">
    <source>
        <dbReference type="EMBL" id="EOH94506.1"/>
    </source>
</evidence>
<feature type="transmembrane region" description="Helical" evidence="1">
    <location>
        <begin position="166"/>
        <end position="187"/>
    </location>
</feature>
<keyword evidence="1" id="KW-1133">Transmembrane helix</keyword>
<keyword evidence="1" id="KW-0812">Transmembrane</keyword>
<dbReference type="STRING" id="160454.RV10_GL003133"/>
<feature type="transmembrane region" description="Helical" evidence="1">
    <location>
        <begin position="43"/>
        <end position="76"/>
    </location>
</feature>
<dbReference type="EMBL" id="AJAQ01000015">
    <property type="protein sequence ID" value="EOH94506.1"/>
    <property type="molecule type" value="Genomic_DNA"/>
</dbReference>
<dbReference type="AlphaFoldDB" id="R2SNU2"/>
<dbReference type="eggNOG" id="ENOG50326JR">
    <property type="taxonomic scope" value="Bacteria"/>
</dbReference>
<feature type="transmembrane region" description="Helical" evidence="1">
    <location>
        <begin position="194"/>
        <end position="211"/>
    </location>
</feature>
<proteinExistence type="predicted"/>
<dbReference type="OrthoDB" id="2223278at2"/>
<feature type="transmembrane region" description="Helical" evidence="1">
    <location>
        <begin position="223"/>
        <end position="240"/>
    </location>
</feature>
<dbReference type="PATRIC" id="fig|1158607.3.peg.2213"/>
<protein>
    <submittedName>
        <fullName evidence="2">Uncharacterized protein</fullName>
    </submittedName>
</protein>
<sequence>MNEEKLKKLVLQQKIATNEEAKRQVITVGKRLMEKQQYTRHSFFNLLAITLRFIPAAIWIKQIALFVGIVGFLAVFQQGGFAMYYDWSILLASLTVLVSFSLLLFTDELLKSFSYGTWELEQTLKYNLDQQLLAKFLIFGLFELFFVMGISLAGQGFLMLTFWKCALYLLVPMNCCTIVVLSVLTTWNTQSFRILLWLTSGASVAVIWGILLKFDLYEANISIWLSSFFATGLIVAMIILKSTRRIGRELT</sequence>
<feature type="transmembrane region" description="Helical" evidence="1">
    <location>
        <begin position="132"/>
        <end position="154"/>
    </location>
</feature>
<dbReference type="Proteomes" id="UP000013782">
    <property type="component" value="Unassembled WGS sequence"/>
</dbReference>
<dbReference type="RefSeq" id="WP_010757232.1">
    <property type="nucleotide sequence ID" value="NZ_ASWD01000001.1"/>
</dbReference>
<keyword evidence="1" id="KW-0472">Membrane</keyword>
<dbReference type="HOGENOM" id="CLU_097572_0_0_9"/>
<evidence type="ECO:0000313" key="3">
    <source>
        <dbReference type="Proteomes" id="UP000013782"/>
    </source>
</evidence>
<gene>
    <name evidence="2" type="ORF">UAU_02241</name>
</gene>
<keyword evidence="3" id="KW-1185">Reference proteome</keyword>
<accession>R2SNU2</accession>